<dbReference type="Proteomes" id="UP000600449">
    <property type="component" value="Unassembled WGS sequence"/>
</dbReference>
<dbReference type="InterPro" id="IPR007182">
    <property type="entry name" value="MnhB"/>
</dbReference>
<evidence type="ECO:0000256" key="3">
    <source>
        <dbReference type="ARBA" id="ARBA00022475"/>
    </source>
</evidence>
<feature type="transmembrane region" description="Helical" evidence="7">
    <location>
        <begin position="35"/>
        <end position="55"/>
    </location>
</feature>
<feature type="transmembrane region" description="Helical" evidence="7">
    <location>
        <begin position="62"/>
        <end position="86"/>
    </location>
</feature>
<dbReference type="PANTHER" id="PTHR33932:SF4">
    <property type="entry name" value="NA(+)_H(+) ANTIPORTER SUBUNIT B"/>
    <property type="match status" value="1"/>
</dbReference>
<dbReference type="RefSeq" id="WP_188913171.1">
    <property type="nucleotide sequence ID" value="NZ_BMMF01000006.1"/>
</dbReference>
<evidence type="ECO:0000256" key="1">
    <source>
        <dbReference type="ARBA" id="ARBA00004651"/>
    </source>
</evidence>
<evidence type="ECO:0000256" key="4">
    <source>
        <dbReference type="ARBA" id="ARBA00022692"/>
    </source>
</evidence>
<accession>A0A917V4P4</accession>
<evidence type="ECO:0000256" key="7">
    <source>
        <dbReference type="SAM" id="Phobius"/>
    </source>
</evidence>
<proteinExistence type="inferred from homology"/>
<reference evidence="9 10" key="1">
    <citation type="journal article" date="2014" name="Int. J. Syst. Evol. Microbiol.">
        <title>Complete genome sequence of Corynebacterium casei LMG S-19264T (=DSM 44701T), isolated from a smear-ripened cheese.</title>
        <authorList>
            <consortium name="US DOE Joint Genome Institute (JGI-PGF)"/>
            <person name="Walter F."/>
            <person name="Albersmeier A."/>
            <person name="Kalinowski J."/>
            <person name="Ruckert C."/>
        </authorList>
    </citation>
    <scope>NUCLEOTIDE SEQUENCE [LARGE SCALE GENOMIC DNA]</scope>
    <source>
        <strain evidence="9 10">CGMCC 1.9161</strain>
    </source>
</reference>
<sequence length="135" mass="14078">MRSLILSSVARIFFAIMLAGSVWVLLRGHNEPGGGFIGGLVGAAGFATLALAAGVEAARRTLVLHPVVVMGLGLFLAFVSGIPGILTDASFLTHQWGTLAGVKLSTTIVFDVGVYLVVVGGVLSFMFRLYAEDAR</sequence>
<evidence type="ECO:0000256" key="5">
    <source>
        <dbReference type="ARBA" id="ARBA00022989"/>
    </source>
</evidence>
<protein>
    <submittedName>
        <fullName evidence="9">Na(+)/H(+) antiporter subunit B</fullName>
    </submittedName>
</protein>
<dbReference type="InterPro" id="IPR050622">
    <property type="entry name" value="CPA3_antiporter_subunitB"/>
</dbReference>
<dbReference type="EMBL" id="BMMF01000006">
    <property type="protein sequence ID" value="GGK36102.1"/>
    <property type="molecule type" value="Genomic_DNA"/>
</dbReference>
<evidence type="ECO:0000313" key="10">
    <source>
        <dbReference type="Proteomes" id="UP000600449"/>
    </source>
</evidence>
<name>A0A917V4P4_9HYPH</name>
<dbReference type="GO" id="GO:0005886">
    <property type="term" value="C:plasma membrane"/>
    <property type="evidence" value="ECO:0007669"/>
    <property type="project" value="UniProtKB-SubCell"/>
</dbReference>
<dbReference type="Pfam" id="PF04039">
    <property type="entry name" value="MnhB"/>
    <property type="match status" value="1"/>
</dbReference>
<feature type="domain" description="Na+/H+ antiporter MnhB subunit-related protein" evidence="8">
    <location>
        <begin position="5"/>
        <end position="123"/>
    </location>
</feature>
<keyword evidence="3" id="KW-1003">Cell membrane</keyword>
<gene>
    <name evidence="9" type="primary">mnhB</name>
    <name evidence="9" type="ORF">GCM10011322_23870</name>
</gene>
<comment type="subcellular location">
    <subcellularLocation>
        <location evidence="1">Cell membrane</location>
        <topology evidence="1">Multi-pass membrane protein</topology>
    </subcellularLocation>
</comment>
<keyword evidence="4 7" id="KW-0812">Transmembrane</keyword>
<evidence type="ECO:0000259" key="8">
    <source>
        <dbReference type="Pfam" id="PF04039"/>
    </source>
</evidence>
<comment type="caution">
    <text evidence="9">The sequence shown here is derived from an EMBL/GenBank/DDBJ whole genome shotgun (WGS) entry which is preliminary data.</text>
</comment>
<dbReference type="AlphaFoldDB" id="A0A917V4P4"/>
<organism evidence="9 10">
    <name type="scientific">Salinarimonas ramus</name>
    <dbReference type="NCBI Taxonomy" id="690164"/>
    <lineage>
        <taxon>Bacteria</taxon>
        <taxon>Pseudomonadati</taxon>
        <taxon>Pseudomonadota</taxon>
        <taxon>Alphaproteobacteria</taxon>
        <taxon>Hyphomicrobiales</taxon>
        <taxon>Salinarimonadaceae</taxon>
        <taxon>Salinarimonas</taxon>
    </lineage>
</organism>
<keyword evidence="10" id="KW-1185">Reference proteome</keyword>
<dbReference type="PANTHER" id="PTHR33932">
    <property type="entry name" value="NA(+)/H(+) ANTIPORTER SUBUNIT B"/>
    <property type="match status" value="1"/>
</dbReference>
<evidence type="ECO:0000313" key="9">
    <source>
        <dbReference type="EMBL" id="GGK36102.1"/>
    </source>
</evidence>
<comment type="similarity">
    <text evidence="2">Belongs to the CPA3 antiporters (TC 2.A.63) subunit B family.</text>
</comment>
<keyword evidence="6 7" id="KW-0472">Membrane</keyword>
<evidence type="ECO:0000256" key="6">
    <source>
        <dbReference type="ARBA" id="ARBA00023136"/>
    </source>
</evidence>
<feature type="transmembrane region" description="Helical" evidence="7">
    <location>
        <begin position="106"/>
        <end position="131"/>
    </location>
</feature>
<keyword evidence="5 7" id="KW-1133">Transmembrane helix</keyword>
<evidence type="ECO:0000256" key="2">
    <source>
        <dbReference type="ARBA" id="ARBA00009425"/>
    </source>
</evidence>
<feature type="transmembrane region" description="Helical" evidence="7">
    <location>
        <begin position="12"/>
        <end position="29"/>
    </location>
</feature>